<keyword evidence="1" id="KW-1133">Transmembrane helix</keyword>
<feature type="transmembrane region" description="Helical" evidence="1">
    <location>
        <begin position="51"/>
        <end position="70"/>
    </location>
</feature>
<evidence type="ECO:0000256" key="1">
    <source>
        <dbReference type="SAM" id="Phobius"/>
    </source>
</evidence>
<accession>A0A6L9U4U2</accession>
<comment type="caution">
    <text evidence="2">The sequence shown here is derived from an EMBL/GenBank/DDBJ whole genome shotgun (WGS) entry which is preliminary data.</text>
</comment>
<organism evidence="2 3">
    <name type="scientific">Rhizobium lusitanum</name>
    <dbReference type="NCBI Taxonomy" id="293958"/>
    <lineage>
        <taxon>Bacteria</taxon>
        <taxon>Pseudomonadati</taxon>
        <taxon>Pseudomonadota</taxon>
        <taxon>Alphaproteobacteria</taxon>
        <taxon>Hyphomicrobiales</taxon>
        <taxon>Rhizobiaceae</taxon>
        <taxon>Rhizobium/Agrobacterium group</taxon>
        <taxon>Rhizobium</taxon>
    </lineage>
</organism>
<evidence type="ECO:0000313" key="2">
    <source>
        <dbReference type="EMBL" id="NEI70324.1"/>
    </source>
</evidence>
<protein>
    <submittedName>
        <fullName evidence="2">Uncharacterized protein</fullName>
    </submittedName>
</protein>
<gene>
    <name evidence="2" type="ORF">GR212_12140</name>
</gene>
<feature type="transmembrane region" description="Helical" evidence="1">
    <location>
        <begin position="21"/>
        <end position="45"/>
    </location>
</feature>
<proteinExistence type="predicted"/>
<evidence type="ECO:0000313" key="3">
    <source>
        <dbReference type="Proteomes" id="UP000483035"/>
    </source>
</evidence>
<dbReference type="EMBL" id="WUEY01000004">
    <property type="protein sequence ID" value="NEI70324.1"/>
    <property type="molecule type" value="Genomic_DNA"/>
</dbReference>
<sequence>MHRCQGSAKLTDKKSETRSAAIAAGIILLVATALLYLMPNVIVWLGSISPWLGTGFGVLVILAFFFVFWLRARYQRRKGQ</sequence>
<dbReference type="Proteomes" id="UP000483035">
    <property type="component" value="Unassembled WGS sequence"/>
</dbReference>
<name>A0A6L9U4U2_9HYPH</name>
<keyword evidence="1" id="KW-0812">Transmembrane</keyword>
<keyword evidence="1" id="KW-0472">Membrane</keyword>
<dbReference type="AlphaFoldDB" id="A0A6L9U4U2"/>
<reference evidence="2 3" key="1">
    <citation type="submission" date="2019-12" db="EMBL/GenBank/DDBJ databases">
        <title>Rhizobium genotypes associated with high levels of biological nitrogen fixation by grain legumes in a temperate-maritime cropping system.</title>
        <authorList>
            <person name="Maluk M."/>
            <person name="Francesc Ferrando Molina F."/>
            <person name="Lopez Del Egido L."/>
            <person name="Lafos M."/>
            <person name="Langarica-Fuentes A."/>
            <person name="Gebre Yohannes G."/>
            <person name="Young M.W."/>
            <person name="Martin P."/>
            <person name="Gantlett R."/>
            <person name="Kenicer G."/>
            <person name="Hawes C."/>
            <person name="Begg G.S."/>
            <person name="Quilliam R.S."/>
            <person name="Squire G.R."/>
            <person name="Poole P.S."/>
            <person name="Young P.W."/>
            <person name="Iannetta P.M."/>
            <person name="James E.K."/>
        </authorList>
    </citation>
    <scope>NUCLEOTIDE SEQUENCE [LARGE SCALE GENOMIC DNA]</scope>
    <source>
        <strain evidence="2 3">JHI1118</strain>
    </source>
</reference>